<feature type="compositionally biased region" description="Basic and acidic residues" evidence="1">
    <location>
        <begin position="279"/>
        <end position="290"/>
    </location>
</feature>
<protein>
    <submittedName>
        <fullName evidence="2">Uncharacterized protein</fullName>
    </submittedName>
</protein>
<reference evidence="2" key="1">
    <citation type="journal article" date="2023" name="Mol. Phylogenet. Evol.">
        <title>Genome-scale phylogeny and comparative genomics of the fungal order Sordariales.</title>
        <authorList>
            <person name="Hensen N."/>
            <person name="Bonometti L."/>
            <person name="Westerberg I."/>
            <person name="Brannstrom I.O."/>
            <person name="Guillou S."/>
            <person name="Cros-Aarteil S."/>
            <person name="Calhoun S."/>
            <person name="Haridas S."/>
            <person name="Kuo A."/>
            <person name="Mondo S."/>
            <person name="Pangilinan J."/>
            <person name="Riley R."/>
            <person name="LaButti K."/>
            <person name="Andreopoulos B."/>
            <person name="Lipzen A."/>
            <person name="Chen C."/>
            <person name="Yan M."/>
            <person name="Daum C."/>
            <person name="Ng V."/>
            <person name="Clum A."/>
            <person name="Steindorff A."/>
            <person name="Ohm R.A."/>
            <person name="Martin F."/>
            <person name="Silar P."/>
            <person name="Natvig D.O."/>
            <person name="Lalanne C."/>
            <person name="Gautier V."/>
            <person name="Ament-Velasquez S.L."/>
            <person name="Kruys A."/>
            <person name="Hutchinson M.I."/>
            <person name="Powell A.J."/>
            <person name="Barry K."/>
            <person name="Miller A.N."/>
            <person name="Grigoriev I.V."/>
            <person name="Debuchy R."/>
            <person name="Gladieux P."/>
            <person name="Hiltunen Thoren M."/>
            <person name="Johannesson H."/>
        </authorList>
    </citation>
    <scope>NUCLEOTIDE SEQUENCE</scope>
    <source>
        <strain evidence="2">CBS 958.72</strain>
    </source>
</reference>
<dbReference type="EMBL" id="JAULSN010000002">
    <property type="protein sequence ID" value="KAK3378990.1"/>
    <property type="molecule type" value="Genomic_DNA"/>
</dbReference>
<accession>A0AAE0ND39</accession>
<reference evidence="2" key="2">
    <citation type="submission" date="2023-06" db="EMBL/GenBank/DDBJ databases">
        <authorList>
            <consortium name="Lawrence Berkeley National Laboratory"/>
            <person name="Haridas S."/>
            <person name="Hensen N."/>
            <person name="Bonometti L."/>
            <person name="Westerberg I."/>
            <person name="Brannstrom I.O."/>
            <person name="Guillou S."/>
            <person name="Cros-Aarteil S."/>
            <person name="Calhoun S."/>
            <person name="Kuo A."/>
            <person name="Mondo S."/>
            <person name="Pangilinan J."/>
            <person name="Riley R."/>
            <person name="Labutti K."/>
            <person name="Andreopoulos B."/>
            <person name="Lipzen A."/>
            <person name="Chen C."/>
            <person name="Yanf M."/>
            <person name="Daum C."/>
            <person name="Ng V."/>
            <person name="Clum A."/>
            <person name="Steindorff A."/>
            <person name="Ohm R."/>
            <person name="Martin F."/>
            <person name="Silar P."/>
            <person name="Natvig D."/>
            <person name="Lalanne C."/>
            <person name="Gautier V."/>
            <person name="Ament-Velasquez S.L."/>
            <person name="Kruys A."/>
            <person name="Hutchinson M.I."/>
            <person name="Powell A.J."/>
            <person name="Barry K."/>
            <person name="Miller A.N."/>
            <person name="Grigoriev I.V."/>
            <person name="Debuchy R."/>
            <person name="Gladieux P."/>
            <person name="Thoren M.H."/>
            <person name="Johannesson H."/>
        </authorList>
    </citation>
    <scope>NUCLEOTIDE SEQUENCE</scope>
    <source>
        <strain evidence="2">CBS 958.72</strain>
    </source>
</reference>
<evidence type="ECO:0000256" key="1">
    <source>
        <dbReference type="SAM" id="MobiDB-lite"/>
    </source>
</evidence>
<feature type="region of interest" description="Disordered" evidence="1">
    <location>
        <begin position="265"/>
        <end position="293"/>
    </location>
</feature>
<comment type="caution">
    <text evidence="2">The sequence shown here is derived from an EMBL/GenBank/DDBJ whole genome shotgun (WGS) entry which is preliminary data.</text>
</comment>
<dbReference type="AlphaFoldDB" id="A0AAE0ND39"/>
<sequence length="458" mass="50893">MVRGSNRSFFGRYGDEASALRSKLSPSVTAFLDSITIVDGVDIPFFFWDCVFGEAGDAALNATNSGPRFLTLYPTYSGMASKPAGLVYDQRRHAAVVALDMFDLDFCTRQGDDFQLVIIEDLWHPLETVLTNWIHLIHIGKVAAVAPDVDDYEALGEKVGPWAWHTYSAAQVASAVAAFDRLTHAIEQRMTSAGWPLPPLPEDEKDAHLLLTDANLDAASVPRECFVRSLLTQVRRPRFRTIAPGLLVPLDAAAFAASQTFTTMAKANNDDDDDNDDGDDRKNPQTEPRDPVIPPVLIFQAADGRTAHLGWKKSRYEVVNPFHPQEFALRDDQRVPAGLYGESVSRPQPGSAEEGFRLVLPFAVGAPHGSGWEASARKSGGERLEHWTLADLFQHGFKPFGGEPWRAQRLERLLDRWRELVEDGVWTVGSGGVEGSIDTFKNANYGEQWRDYWIPPTW</sequence>
<keyword evidence="3" id="KW-1185">Reference proteome</keyword>
<organism evidence="2 3">
    <name type="scientific">Lasiosphaeria ovina</name>
    <dbReference type="NCBI Taxonomy" id="92902"/>
    <lineage>
        <taxon>Eukaryota</taxon>
        <taxon>Fungi</taxon>
        <taxon>Dikarya</taxon>
        <taxon>Ascomycota</taxon>
        <taxon>Pezizomycotina</taxon>
        <taxon>Sordariomycetes</taxon>
        <taxon>Sordariomycetidae</taxon>
        <taxon>Sordariales</taxon>
        <taxon>Lasiosphaeriaceae</taxon>
        <taxon>Lasiosphaeria</taxon>
    </lineage>
</organism>
<evidence type="ECO:0000313" key="3">
    <source>
        <dbReference type="Proteomes" id="UP001287356"/>
    </source>
</evidence>
<dbReference type="Proteomes" id="UP001287356">
    <property type="component" value="Unassembled WGS sequence"/>
</dbReference>
<evidence type="ECO:0000313" key="2">
    <source>
        <dbReference type="EMBL" id="KAK3378990.1"/>
    </source>
</evidence>
<gene>
    <name evidence="2" type="ORF">B0T24DRAFT_646753</name>
</gene>
<name>A0AAE0ND39_9PEZI</name>
<proteinExistence type="predicted"/>